<organism evidence="1 2">
    <name type="scientific">Streptomyces lunalinharesii</name>
    <dbReference type="NCBI Taxonomy" id="333384"/>
    <lineage>
        <taxon>Bacteria</taxon>
        <taxon>Bacillati</taxon>
        <taxon>Actinomycetota</taxon>
        <taxon>Actinomycetes</taxon>
        <taxon>Kitasatosporales</taxon>
        <taxon>Streptomycetaceae</taxon>
        <taxon>Streptomyces</taxon>
    </lineage>
</organism>
<dbReference type="Proteomes" id="UP001500994">
    <property type="component" value="Unassembled WGS sequence"/>
</dbReference>
<accession>A0ABP6FAQ7</accession>
<gene>
    <name evidence="1" type="ORF">GCM10009864_70900</name>
</gene>
<dbReference type="EMBL" id="BAAARK010000040">
    <property type="protein sequence ID" value="GAA2687012.1"/>
    <property type="molecule type" value="Genomic_DNA"/>
</dbReference>
<sequence>MTDLPPLEIDGGDWYHAVPPPAVPVPAANLADLDGQRAIETADAGVLTDLRIVGATSREGATTSCTVTTELDYWRARLSPGQAVAARSVPIDRLWVEHRLAYIPPSSDAQPARSATGDEFAIFRRLAPTANSPAARMPVRARTVSHLHGRRIIQVTPLGFAWDLRAISEPYDLDGEVTVNVCSARDYYGWVISGRRPEPTALGLYLLWTE</sequence>
<protein>
    <submittedName>
        <fullName evidence="1">Uncharacterized protein</fullName>
    </submittedName>
</protein>
<name>A0ABP6FAQ7_9ACTN</name>
<proteinExistence type="predicted"/>
<reference evidence="2" key="1">
    <citation type="journal article" date="2019" name="Int. J. Syst. Evol. Microbiol.">
        <title>The Global Catalogue of Microorganisms (GCM) 10K type strain sequencing project: providing services to taxonomists for standard genome sequencing and annotation.</title>
        <authorList>
            <consortium name="The Broad Institute Genomics Platform"/>
            <consortium name="The Broad Institute Genome Sequencing Center for Infectious Disease"/>
            <person name="Wu L."/>
            <person name="Ma J."/>
        </authorList>
    </citation>
    <scope>NUCLEOTIDE SEQUENCE [LARGE SCALE GENOMIC DNA]</scope>
    <source>
        <strain evidence="2">JCM 16374</strain>
    </source>
</reference>
<evidence type="ECO:0000313" key="2">
    <source>
        <dbReference type="Proteomes" id="UP001500994"/>
    </source>
</evidence>
<dbReference type="RefSeq" id="WP_344583504.1">
    <property type="nucleotide sequence ID" value="NZ_BAAARK010000040.1"/>
</dbReference>
<keyword evidence="2" id="KW-1185">Reference proteome</keyword>
<evidence type="ECO:0000313" key="1">
    <source>
        <dbReference type="EMBL" id="GAA2687012.1"/>
    </source>
</evidence>
<comment type="caution">
    <text evidence="1">The sequence shown here is derived from an EMBL/GenBank/DDBJ whole genome shotgun (WGS) entry which is preliminary data.</text>
</comment>